<gene>
    <name evidence="2" type="primary">LOC142161798</name>
</gene>
<dbReference type="RefSeq" id="XP_075113501.1">
    <property type="nucleotide sequence ID" value="XM_075257400.1"/>
</dbReference>
<reference evidence="1" key="1">
    <citation type="journal article" date="2014" name="Nat. Commun.">
        <title>The tobacco genome sequence and its comparison with those of tomato and potato.</title>
        <authorList>
            <person name="Sierro N."/>
            <person name="Battey J.N."/>
            <person name="Ouadi S."/>
            <person name="Bakaher N."/>
            <person name="Bovet L."/>
            <person name="Willig A."/>
            <person name="Goepfert S."/>
            <person name="Peitsch M.C."/>
            <person name="Ivanov N.V."/>
        </authorList>
    </citation>
    <scope>NUCLEOTIDE SEQUENCE [LARGE SCALE GENOMIC DNA]</scope>
</reference>
<sequence length="156" mass="17703">MYVLYIQVVTLDEEEYKRLNTKLTPEAATKLVLSKSYNVSKIWLVGDGLGEDEQLKAPKGTLFIPYSQLPPKKARIYFSTPAMITPKHLENADSCENWLPRRVMSAWRIAGILHALEGWKEHECGNMMFDIDEVWKATLDHGFSPLAMASATESKT</sequence>
<name>A0AC58UVJ1_TOBAC</name>
<accession>A0AC58UVJ1</accession>
<dbReference type="Proteomes" id="UP000790787">
    <property type="component" value="Chromosome 7"/>
</dbReference>
<evidence type="ECO:0000313" key="1">
    <source>
        <dbReference type="Proteomes" id="UP000790787"/>
    </source>
</evidence>
<reference evidence="2" key="2">
    <citation type="submission" date="2025-08" db="UniProtKB">
        <authorList>
            <consortium name="RefSeq"/>
        </authorList>
    </citation>
    <scope>IDENTIFICATION</scope>
    <source>
        <tissue evidence="2">Leaf</tissue>
    </source>
</reference>
<protein>
    <submittedName>
        <fullName evidence="2">Very-long-chain aldehyde decarbonylase GL1-5-like</fullName>
    </submittedName>
</protein>
<proteinExistence type="predicted"/>
<keyword evidence="1" id="KW-1185">Reference proteome</keyword>
<organism evidence="1 2">
    <name type="scientific">Nicotiana tabacum</name>
    <name type="common">Common tobacco</name>
    <dbReference type="NCBI Taxonomy" id="4097"/>
    <lineage>
        <taxon>Eukaryota</taxon>
        <taxon>Viridiplantae</taxon>
        <taxon>Streptophyta</taxon>
        <taxon>Embryophyta</taxon>
        <taxon>Tracheophyta</taxon>
        <taxon>Spermatophyta</taxon>
        <taxon>Magnoliopsida</taxon>
        <taxon>eudicotyledons</taxon>
        <taxon>Gunneridae</taxon>
        <taxon>Pentapetalae</taxon>
        <taxon>asterids</taxon>
        <taxon>lamiids</taxon>
        <taxon>Solanales</taxon>
        <taxon>Solanaceae</taxon>
        <taxon>Nicotianoideae</taxon>
        <taxon>Nicotianeae</taxon>
        <taxon>Nicotiana</taxon>
    </lineage>
</organism>
<evidence type="ECO:0000313" key="2">
    <source>
        <dbReference type="RefSeq" id="XP_075113501.1"/>
    </source>
</evidence>